<organism evidence="1 2">
    <name type="scientific">Piscirickettsia salmonis</name>
    <dbReference type="NCBI Taxonomy" id="1238"/>
    <lineage>
        <taxon>Bacteria</taxon>
        <taxon>Pseudomonadati</taxon>
        <taxon>Pseudomonadota</taxon>
        <taxon>Gammaproteobacteria</taxon>
        <taxon>Thiotrichales</taxon>
        <taxon>Piscirickettsiaceae</taxon>
        <taxon>Piscirickettsia</taxon>
    </lineage>
</organism>
<evidence type="ECO:0000313" key="1">
    <source>
        <dbReference type="EMBL" id="QGO07120.1"/>
    </source>
</evidence>
<protein>
    <submittedName>
        <fullName evidence="1">Uncharacterized protein</fullName>
    </submittedName>
</protein>
<dbReference type="RefSeq" id="WP_016211782.1">
    <property type="nucleotide sequence ID" value="NZ_CP012413.1"/>
</dbReference>
<sequence>MPKHHAAAGHANAIDVHDDYILKKASDSEILAYQLFCFKGQPLSNVVANFEIVNYNLLKL</sequence>
<gene>
    <name evidence="1" type="ORF">Psal009_03057</name>
</gene>
<accession>A0A9Q5YJG1</accession>
<proteinExistence type="predicted"/>
<evidence type="ECO:0000313" key="2">
    <source>
        <dbReference type="Proteomes" id="UP000422232"/>
    </source>
</evidence>
<dbReference type="AlphaFoldDB" id="A0A9Q5YJG1"/>
<reference evidence="1 2" key="1">
    <citation type="submission" date="2019-04" db="EMBL/GenBank/DDBJ databases">
        <title>Complete genome sequencing of Piscirickettsia salmonis strain Psal-009.</title>
        <authorList>
            <person name="Schober I."/>
            <person name="Bunk B."/>
            <person name="Sproer C."/>
            <person name="Carril G.P."/>
            <person name="Riedel T."/>
            <person name="Flores-Herrera P.A."/>
            <person name="Nourdin-Galindo G."/>
            <person name="Marshall S.H."/>
            <person name="Overmann J."/>
        </authorList>
    </citation>
    <scope>NUCLEOTIDE SEQUENCE [LARGE SCALE GENOMIC DNA]</scope>
    <source>
        <strain evidence="1 2">Psal-009</strain>
    </source>
</reference>
<dbReference type="GeneID" id="66739819"/>
<keyword evidence="2" id="KW-1185">Reference proteome</keyword>
<dbReference type="EMBL" id="CP038908">
    <property type="protein sequence ID" value="QGO07120.1"/>
    <property type="molecule type" value="Genomic_DNA"/>
</dbReference>
<dbReference type="Proteomes" id="UP000422232">
    <property type="component" value="Chromosome"/>
</dbReference>
<name>A0A9Q5YJG1_PISSA</name>